<organism evidence="1 2">
    <name type="scientific">Corchorus olitorius</name>
    <dbReference type="NCBI Taxonomy" id="93759"/>
    <lineage>
        <taxon>Eukaryota</taxon>
        <taxon>Viridiplantae</taxon>
        <taxon>Streptophyta</taxon>
        <taxon>Embryophyta</taxon>
        <taxon>Tracheophyta</taxon>
        <taxon>Spermatophyta</taxon>
        <taxon>Magnoliopsida</taxon>
        <taxon>eudicotyledons</taxon>
        <taxon>Gunneridae</taxon>
        <taxon>Pentapetalae</taxon>
        <taxon>rosids</taxon>
        <taxon>malvids</taxon>
        <taxon>Malvales</taxon>
        <taxon>Malvaceae</taxon>
        <taxon>Grewioideae</taxon>
        <taxon>Apeibeae</taxon>
        <taxon>Corchorus</taxon>
    </lineage>
</organism>
<gene>
    <name evidence="1" type="ORF">COLO4_31905</name>
</gene>
<dbReference type="EMBL" id="AWUE01020882">
    <property type="protein sequence ID" value="OMO64719.1"/>
    <property type="molecule type" value="Genomic_DNA"/>
</dbReference>
<proteinExistence type="predicted"/>
<dbReference type="Proteomes" id="UP000187203">
    <property type="component" value="Unassembled WGS sequence"/>
</dbReference>
<sequence length="71" mass="8053">MESYWQQQPKFVPQGKQKCMAMAATRYGDLGGSSVLWLLSRAAAVPNYEPAESICCIPFNFYKVAYLRNMP</sequence>
<keyword evidence="2" id="KW-1185">Reference proteome</keyword>
<accession>A0A1R3H309</accession>
<protein>
    <submittedName>
        <fullName evidence="1">Uncharacterized protein</fullName>
    </submittedName>
</protein>
<comment type="caution">
    <text evidence="1">The sequence shown here is derived from an EMBL/GenBank/DDBJ whole genome shotgun (WGS) entry which is preliminary data.</text>
</comment>
<reference evidence="2" key="1">
    <citation type="submission" date="2013-09" db="EMBL/GenBank/DDBJ databases">
        <title>Corchorus olitorius genome sequencing.</title>
        <authorList>
            <person name="Alam M."/>
            <person name="Haque M.S."/>
            <person name="Islam M.S."/>
            <person name="Emdad E.M."/>
            <person name="Islam M.M."/>
            <person name="Ahmed B."/>
            <person name="Halim A."/>
            <person name="Hossen Q.M.M."/>
            <person name="Hossain M.Z."/>
            <person name="Ahmed R."/>
            <person name="Khan M.M."/>
            <person name="Islam R."/>
            <person name="Rashid M.M."/>
            <person name="Khan S.A."/>
            <person name="Rahman M.S."/>
            <person name="Alam M."/>
            <person name="Yahiya A.S."/>
            <person name="Khan M.S."/>
            <person name="Azam M.S."/>
            <person name="Haque T."/>
            <person name="Lashkar M.Z.H."/>
            <person name="Akhand A.I."/>
            <person name="Morshed G."/>
            <person name="Roy S."/>
            <person name="Uddin K.S."/>
            <person name="Rabeya T."/>
            <person name="Hossain A.S."/>
            <person name="Chowdhury A."/>
            <person name="Snigdha A.R."/>
            <person name="Mortoza M.S."/>
            <person name="Matin S.A."/>
            <person name="Hoque S.M.E."/>
            <person name="Islam M.K."/>
            <person name="Roy D.K."/>
            <person name="Haider R."/>
            <person name="Moosa M.M."/>
            <person name="Elias S.M."/>
            <person name="Hasan A.M."/>
            <person name="Jahan S."/>
            <person name="Shafiuddin M."/>
            <person name="Mahmood N."/>
            <person name="Shommy N.S."/>
        </authorList>
    </citation>
    <scope>NUCLEOTIDE SEQUENCE [LARGE SCALE GENOMIC DNA]</scope>
    <source>
        <strain evidence="2">cv. O-4</strain>
    </source>
</reference>
<name>A0A1R3H309_9ROSI</name>
<evidence type="ECO:0000313" key="1">
    <source>
        <dbReference type="EMBL" id="OMO64719.1"/>
    </source>
</evidence>
<dbReference type="AlphaFoldDB" id="A0A1R3H309"/>
<evidence type="ECO:0000313" key="2">
    <source>
        <dbReference type="Proteomes" id="UP000187203"/>
    </source>
</evidence>